<dbReference type="SMART" id="SM00091">
    <property type="entry name" value="PAS"/>
    <property type="match status" value="3"/>
</dbReference>
<dbReference type="Pfam" id="PF08448">
    <property type="entry name" value="PAS_4"/>
    <property type="match status" value="1"/>
</dbReference>
<dbReference type="Gene3D" id="3.30.450.20">
    <property type="entry name" value="PAS domain"/>
    <property type="match status" value="3"/>
</dbReference>
<dbReference type="CDD" id="cd00130">
    <property type="entry name" value="PAS"/>
    <property type="match status" value="3"/>
</dbReference>
<dbReference type="InterPro" id="IPR000700">
    <property type="entry name" value="PAS-assoc_C"/>
</dbReference>
<dbReference type="InterPro" id="IPR035965">
    <property type="entry name" value="PAS-like_dom_sf"/>
</dbReference>
<feature type="domain" description="PAS" evidence="1">
    <location>
        <begin position="18"/>
        <end position="88"/>
    </location>
</feature>
<dbReference type="InterPro" id="IPR000014">
    <property type="entry name" value="PAS"/>
</dbReference>
<dbReference type="SUPFAM" id="SSF55785">
    <property type="entry name" value="PYP-like sensor domain (PAS domain)"/>
    <property type="match status" value="3"/>
</dbReference>
<organism evidence="3 4">
    <name type="scientific">candidate division WOR-1 bacterium RIFOXYC12_FULL_54_18</name>
    <dbReference type="NCBI Taxonomy" id="1802584"/>
    <lineage>
        <taxon>Bacteria</taxon>
        <taxon>Bacillati</taxon>
        <taxon>Saganbacteria</taxon>
    </lineage>
</organism>
<evidence type="ECO:0000313" key="4">
    <source>
        <dbReference type="Proteomes" id="UP000178602"/>
    </source>
</evidence>
<dbReference type="Proteomes" id="UP000178602">
    <property type="component" value="Unassembled WGS sequence"/>
</dbReference>
<dbReference type="PANTHER" id="PTHR44757:SF2">
    <property type="entry name" value="BIOFILM ARCHITECTURE MAINTENANCE PROTEIN MBAA"/>
    <property type="match status" value="1"/>
</dbReference>
<dbReference type="PROSITE" id="PS50113">
    <property type="entry name" value="PAC"/>
    <property type="match status" value="2"/>
</dbReference>
<comment type="caution">
    <text evidence="3">The sequence shown here is derived from an EMBL/GenBank/DDBJ whole genome shotgun (WGS) entry which is preliminary data.</text>
</comment>
<feature type="domain" description="PAC" evidence="2">
    <location>
        <begin position="91"/>
        <end position="143"/>
    </location>
</feature>
<dbReference type="EMBL" id="MEUG01000001">
    <property type="protein sequence ID" value="OGC28164.1"/>
    <property type="molecule type" value="Genomic_DNA"/>
</dbReference>
<evidence type="ECO:0000259" key="2">
    <source>
        <dbReference type="PROSITE" id="PS50113"/>
    </source>
</evidence>
<evidence type="ECO:0000313" key="3">
    <source>
        <dbReference type="EMBL" id="OGC28164.1"/>
    </source>
</evidence>
<dbReference type="SMART" id="SM00086">
    <property type="entry name" value="PAC"/>
    <property type="match status" value="3"/>
</dbReference>
<reference evidence="3 4" key="1">
    <citation type="journal article" date="2016" name="Nat. Commun.">
        <title>Thousands of microbial genomes shed light on interconnected biogeochemical processes in an aquifer system.</title>
        <authorList>
            <person name="Anantharaman K."/>
            <person name="Brown C.T."/>
            <person name="Hug L.A."/>
            <person name="Sharon I."/>
            <person name="Castelle C.J."/>
            <person name="Probst A.J."/>
            <person name="Thomas B.C."/>
            <person name="Singh A."/>
            <person name="Wilkins M.J."/>
            <person name="Karaoz U."/>
            <person name="Brodie E.L."/>
            <person name="Williams K.H."/>
            <person name="Hubbard S.S."/>
            <person name="Banfield J.F."/>
        </authorList>
    </citation>
    <scope>NUCLEOTIDE SEQUENCE [LARGE SCALE GENOMIC DNA]</scope>
</reference>
<feature type="domain" description="PAS" evidence="1">
    <location>
        <begin position="273"/>
        <end position="344"/>
    </location>
</feature>
<proteinExistence type="predicted"/>
<dbReference type="PANTHER" id="PTHR44757">
    <property type="entry name" value="DIGUANYLATE CYCLASE DGCP"/>
    <property type="match status" value="1"/>
</dbReference>
<dbReference type="AlphaFoldDB" id="A0A1F4T639"/>
<evidence type="ECO:0008006" key="5">
    <source>
        <dbReference type="Google" id="ProtNLM"/>
    </source>
</evidence>
<dbReference type="NCBIfam" id="TIGR00229">
    <property type="entry name" value="sensory_box"/>
    <property type="match status" value="3"/>
</dbReference>
<dbReference type="Pfam" id="PF13426">
    <property type="entry name" value="PAS_9"/>
    <property type="match status" value="2"/>
</dbReference>
<dbReference type="InterPro" id="IPR052155">
    <property type="entry name" value="Biofilm_reg_signaling"/>
</dbReference>
<dbReference type="InterPro" id="IPR001610">
    <property type="entry name" value="PAC"/>
</dbReference>
<dbReference type="PROSITE" id="PS50112">
    <property type="entry name" value="PAS"/>
    <property type="match status" value="3"/>
</dbReference>
<feature type="domain" description="PAC" evidence="2">
    <location>
        <begin position="220"/>
        <end position="272"/>
    </location>
</feature>
<gene>
    <name evidence="3" type="ORF">A3K49_04160</name>
</gene>
<name>A0A1F4T639_UNCSA</name>
<sequence length="439" mass="49599">MVELPDSEYQKLQARLNEASRMVTVVRDSNDAITIQDFEGKITAWNRGAELMYGYSEQEALKNNIWDLTPPDKSAEQKDFNRRLLAGEKVSSLETQRLTKDGRLLDVWLTVTKLVDETGEVIGIASTERDITERKRIEAETRSAVERYKSLFDSSSDILVQLDASGTVVDLNPQAELISGYKREEIVGKKLNAMIGKFTKESVDLMVANFAARKEGVAVEPYEVEAIGSNGQKLYFEITTSPLKGIVGKEAGELGIMHNITKRKQTQKELNDSKTLFETVVENIPLMIFLKEATDLRFVIFNRAGEELLGYDRKDLLGKNNLDLFPPEQAANFMAKDREVLDGATGKVDIPEEPITTAKQGVRLLHTHKVCVKGEDGATKFLLGISEDITERKQMDMELKKKIDDLEEFYKLTVGREIKMIELEKEIERLKKSQEPQSL</sequence>
<accession>A0A1F4T639</accession>
<feature type="domain" description="PAS" evidence="1">
    <location>
        <begin position="144"/>
        <end position="191"/>
    </location>
</feature>
<evidence type="ECO:0000259" key="1">
    <source>
        <dbReference type="PROSITE" id="PS50112"/>
    </source>
</evidence>
<protein>
    <recommendedName>
        <fullName evidence="5">Histidine kinase</fullName>
    </recommendedName>
</protein>
<dbReference type="InterPro" id="IPR013656">
    <property type="entry name" value="PAS_4"/>
</dbReference>